<dbReference type="EMBL" id="BAAAVI010000014">
    <property type="protein sequence ID" value="GAA2865346.1"/>
    <property type="molecule type" value="Genomic_DNA"/>
</dbReference>
<feature type="compositionally biased region" description="Low complexity" evidence="1">
    <location>
        <begin position="38"/>
        <end position="52"/>
    </location>
</feature>
<proteinExistence type="predicted"/>
<evidence type="ECO:0000313" key="3">
    <source>
        <dbReference type="Proteomes" id="UP001500831"/>
    </source>
</evidence>
<comment type="caution">
    <text evidence="2">The sequence shown here is derived from an EMBL/GenBank/DDBJ whole genome shotgun (WGS) entry which is preliminary data.</text>
</comment>
<name>A0ABN3VW83_9ACTN</name>
<gene>
    <name evidence="2" type="ORF">GCM10010517_24680</name>
</gene>
<reference evidence="2 3" key="1">
    <citation type="journal article" date="2019" name="Int. J. Syst. Evol. Microbiol.">
        <title>The Global Catalogue of Microorganisms (GCM) 10K type strain sequencing project: providing services to taxonomists for standard genome sequencing and annotation.</title>
        <authorList>
            <consortium name="The Broad Institute Genomics Platform"/>
            <consortium name="The Broad Institute Genome Sequencing Center for Infectious Disease"/>
            <person name="Wu L."/>
            <person name="Ma J."/>
        </authorList>
    </citation>
    <scope>NUCLEOTIDE SEQUENCE [LARGE SCALE GENOMIC DNA]</scope>
    <source>
        <strain evidence="2 3">JCM 6242</strain>
    </source>
</reference>
<protein>
    <submittedName>
        <fullName evidence="2">Uncharacterized protein</fullName>
    </submittedName>
</protein>
<accession>A0ABN3VW83</accession>
<dbReference type="Proteomes" id="UP001500831">
    <property type="component" value="Unassembled WGS sequence"/>
</dbReference>
<keyword evidence="3" id="KW-1185">Reference proteome</keyword>
<organism evidence="2 3">
    <name type="scientific">Streptosporangium fragile</name>
    <dbReference type="NCBI Taxonomy" id="46186"/>
    <lineage>
        <taxon>Bacteria</taxon>
        <taxon>Bacillati</taxon>
        <taxon>Actinomycetota</taxon>
        <taxon>Actinomycetes</taxon>
        <taxon>Streptosporangiales</taxon>
        <taxon>Streptosporangiaceae</taxon>
        <taxon>Streptosporangium</taxon>
    </lineage>
</organism>
<sequence length="59" mass="6631">MRVSAIHKRNGKAKAAETDKTDAPFPERFVPTAPRRVPMPQMPIRPTQQPRRIPGKGGR</sequence>
<evidence type="ECO:0000313" key="2">
    <source>
        <dbReference type="EMBL" id="GAA2865346.1"/>
    </source>
</evidence>
<dbReference type="RefSeq" id="WP_344970640.1">
    <property type="nucleotide sequence ID" value="NZ_BAAAVI010000014.1"/>
</dbReference>
<feature type="region of interest" description="Disordered" evidence="1">
    <location>
        <begin position="1"/>
        <end position="59"/>
    </location>
</feature>
<evidence type="ECO:0000256" key="1">
    <source>
        <dbReference type="SAM" id="MobiDB-lite"/>
    </source>
</evidence>
<feature type="compositionally biased region" description="Basic residues" evidence="1">
    <location>
        <begin position="1"/>
        <end position="12"/>
    </location>
</feature>